<evidence type="ECO:0000313" key="3">
    <source>
        <dbReference type="Proteomes" id="UP001196413"/>
    </source>
</evidence>
<accession>A0AAD5RCU4</accession>
<name>A0AAD5RCU4_PARTN</name>
<evidence type="ECO:0000313" key="2">
    <source>
        <dbReference type="EMBL" id="KAJ1373797.1"/>
    </source>
</evidence>
<evidence type="ECO:0000256" key="1">
    <source>
        <dbReference type="SAM" id="MobiDB-lite"/>
    </source>
</evidence>
<dbReference type="EMBL" id="JAHQIW010007348">
    <property type="protein sequence ID" value="KAJ1373797.1"/>
    <property type="molecule type" value="Genomic_DNA"/>
</dbReference>
<keyword evidence="3" id="KW-1185">Reference proteome</keyword>
<feature type="region of interest" description="Disordered" evidence="1">
    <location>
        <begin position="36"/>
        <end position="72"/>
    </location>
</feature>
<dbReference type="AlphaFoldDB" id="A0AAD5RCU4"/>
<comment type="caution">
    <text evidence="2">The sequence shown here is derived from an EMBL/GenBank/DDBJ whole genome shotgun (WGS) entry which is preliminary data.</text>
</comment>
<gene>
    <name evidence="2" type="ORF">KIN20_036311</name>
</gene>
<organism evidence="2 3">
    <name type="scientific">Parelaphostrongylus tenuis</name>
    <name type="common">Meningeal worm</name>
    <dbReference type="NCBI Taxonomy" id="148309"/>
    <lineage>
        <taxon>Eukaryota</taxon>
        <taxon>Metazoa</taxon>
        <taxon>Ecdysozoa</taxon>
        <taxon>Nematoda</taxon>
        <taxon>Chromadorea</taxon>
        <taxon>Rhabditida</taxon>
        <taxon>Rhabditina</taxon>
        <taxon>Rhabditomorpha</taxon>
        <taxon>Strongyloidea</taxon>
        <taxon>Metastrongylidae</taxon>
        <taxon>Parelaphostrongylus</taxon>
    </lineage>
</organism>
<dbReference type="Proteomes" id="UP001196413">
    <property type="component" value="Unassembled WGS sequence"/>
</dbReference>
<proteinExistence type="predicted"/>
<sequence>MRCNIKRIFAFAFIAFGVTLVLLSLPRDNFGHEWDEAPRSSELDSSNQPEKKLRAARYGPQMSFQKQPNPPSLIRKKTSKIRSISRRLTIQWC</sequence>
<reference evidence="2" key="1">
    <citation type="submission" date="2021-06" db="EMBL/GenBank/DDBJ databases">
        <title>Parelaphostrongylus tenuis whole genome reference sequence.</title>
        <authorList>
            <person name="Garwood T.J."/>
            <person name="Larsen P.A."/>
            <person name="Fountain-Jones N.M."/>
            <person name="Garbe J.R."/>
            <person name="Macchietto M.G."/>
            <person name="Kania S.A."/>
            <person name="Gerhold R.W."/>
            <person name="Richards J.E."/>
            <person name="Wolf T.M."/>
        </authorList>
    </citation>
    <scope>NUCLEOTIDE SEQUENCE</scope>
    <source>
        <strain evidence="2">MNPRO001-30</strain>
        <tissue evidence="2">Meninges</tissue>
    </source>
</reference>
<protein>
    <submittedName>
        <fullName evidence="2">Uncharacterized protein</fullName>
    </submittedName>
</protein>